<dbReference type="GeneTree" id="ENSGT00530000068397"/>
<evidence type="ECO:0000313" key="3">
    <source>
        <dbReference type="Proteomes" id="UP000694380"/>
    </source>
</evidence>
<organism evidence="2 3">
    <name type="scientific">Chrysemys picta bellii</name>
    <name type="common">Western painted turtle</name>
    <name type="synonym">Emys bellii</name>
    <dbReference type="NCBI Taxonomy" id="8478"/>
    <lineage>
        <taxon>Eukaryota</taxon>
        <taxon>Metazoa</taxon>
        <taxon>Chordata</taxon>
        <taxon>Craniata</taxon>
        <taxon>Vertebrata</taxon>
        <taxon>Euteleostomi</taxon>
        <taxon>Archelosauria</taxon>
        <taxon>Testudinata</taxon>
        <taxon>Testudines</taxon>
        <taxon>Cryptodira</taxon>
        <taxon>Durocryptodira</taxon>
        <taxon>Testudinoidea</taxon>
        <taxon>Emydidae</taxon>
        <taxon>Chrysemys</taxon>
    </lineage>
</organism>
<reference evidence="2" key="1">
    <citation type="submission" date="2025-08" db="UniProtKB">
        <authorList>
            <consortium name="Ensembl"/>
        </authorList>
    </citation>
    <scope>IDENTIFICATION</scope>
</reference>
<dbReference type="AlphaFoldDB" id="A0A8C3F8T4"/>
<dbReference type="Proteomes" id="UP000694380">
    <property type="component" value="Unplaced"/>
</dbReference>
<evidence type="ECO:0000313" key="2">
    <source>
        <dbReference type="Ensembl" id="ENSCPBP00000003494.1"/>
    </source>
</evidence>
<proteinExistence type="predicted"/>
<name>A0A8C3F8T4_CHRPI</name>
<sequence>MVCKVLLTNVSRYILCVCVYIYIYIYSLFLLILTLVPTASTITFNFQSEFPCSTQVCLHSEVSWWYEGTGMQVLNQTVIPSQPQCRKSETKKERIKYSRDFLLKLSSVSLSLKKPEFLPDHPIVLEKSYSCINSAHSVPVGEEVDGEQDSRECHLDTRSWGNSLDAK</sequence>
<keyword evidence="1" id="KW-0812">Transmembrane</keyword>
<feature type="transmembrane region" description="Helical" evidence="1">
    <location>
        <begin position="12"/>
        <end position="36"/>
    </location>
</feature>
<keyword evidence="1" id="KW-0472">Membrane</keyword>
<keyword evidence="3" id="KW-1185">Reference proteome</keyword>
<reference evidence="2" key="2">
    <citation type="submission" date="2025-09" db="UniProtKB">
        <authorList>
            <consortium name="Ensembl"/>
        </authorList>
    </citation>
    <scope>IDENTIFICATION</scope>
</reference>
<evidence type="ECO:0000256" key="1">
    <source>
        <dbReference type="SAM" id="Phobius"/>
    </source>
</evidence>
<accession>A0A8C3F8T4</accession>
<keyword evidence="1" id="KW-1133">Transmembrane helix</keyword>
<gene>
    <name evidence="2" type="primary">C8orf88</name>
</gene>
<dbReference type="Ensembl" id="ENSCPBT00000004263.1">
    <property type="protein sequence ID" value="ENSCPBP00000003494.1"/>
    <property type="gene ID" value="ENSCPBG00000002825.1"/>
</dbReference>
<protein>
    <submittedName>
        <fullName evidence="2">Chromosome 8 open reading frame 88</fullName>
    </submittedName>
</protein>